<proteinExistence type="predicted"/>
<sequence>MNRDEIRKAVAYYTKKFQTRDPFELADCLKIKVYKKDLGSVSGLYRYMKRHRVIYLNSNIEDHYKLRVIMAHELGHALLHSRAQTYFMEHHTLLKTSRYEKEANYFAAELLLDDDFMLDNRELTIYELIRLTGFSEGMLNLKFNCYAQPK</sequence>
<dbReference type="Proteomes" id="UP001241537">
    <property type="component" value="Unassembled WGS sequence"/>
</dbReference>
<dbReference type="AlphaFoldDB" id="A0AAE4ALX8"/>
<name>A0AAE4ALX8_9FIRM</name>
<dbReference type="InterPro" id="IPR010359">
    <property type="entry name" value="IrrE_HExxH"/>
</dbReference>
<dbReference type="EMBL" id="JAUSTO010000031">
    <property type="protein sequence ID" value="MDQ0153670.1"/>
    <property type="molecule type" value="Genomic_DNA"/>
</dbReference>
<dbReference type="Gene3D" id="1.10.10.2910">
    <property type="match status" value="1"/>
</dbReference>
<evidence type="ECO:0000259" key="1">
    <source>
        <dbReference type="Pfam" id="PF06114"/>
    </source>
</evidence>
<dbReference type="PANTHER" id="PTHR43236">
    <property type="entry name" value="ANTITOXIN HIGA1"/>
    <property type="match status" value="1"/>
</dbReference>
<reference evidence="2" key="1">
    <citation type="submission" date="2023-07" db="EMBL/GenBank/DDBJ databases">
        <title>Genomic Encyclopedia of Type Strains, Phase IV (KMG-IV): sequencing the most valuable type-strain genomes for metagenomic binning, comparative biology and taxonomic classification.</title>
        <authorList>
            <person name="Goeker M."/>
        </authorList>
    </citation>
    <scope>NUCLEOTIDE SEQUENCE</scope>
    <source>
        <strain evidence="2">DSM 19659</strain>
    </source>
</reference>
<keyword evidence="3" id="KW-1185">Reference proteome</keyword>
<dbReference type="RefSeq" id="WP_307255550.1">
    <property type="nucleotide sequence ID" value="NZ_JAUSTO010000031.1"/>
</dbReference>
<gene>
    <name evidence="2" type="ORF">J2S20_002392</name>
</gene>
<dbReference type="SUPFAM" id="SSF55486">
    <property type="entry name" value="Metalloproteases ('zincins'), catalytic domain"/>
    <property type="match status" value="1"/>
</dbReference>
<dbReference type="PANTHER" id="PTHR43236:SF2">
    <property type="entry name" value="BLL0069 PROTEIN"/>
    <property type="match status" value="1"/>
</dbReference>
<feature type="domain" description="IrrE N-terminal-like" evidence="1">
    <location>
        <begin position="26"/>
        <end position="137"/>
    </location>
</feature>
<comment type="caution">
    <text evidence="2">The sequence shown here is derived from an EMBL/GenBank/DDBJ whole genome shotgun (WGS) entry which is preliminary data.</text>
</comment>
<dbReference type="InterPro" id="IPR052345">
    <property type="entry name" value="Rad_response_metalloprotease"/>
</dbReference>
<protein>
    <submittedName>
        <fullName evidence="2">Zn-dependent peptidase ImmA (M78 family)</fullName>
    </submittedName>
</protein>
<dbReference type="Pfam" id="PF06114">
    <property type="entry name" value="Peptidase_M78"/>
    <property type="match status" value="1"/>
</dbReference>
<evidence type="ECO:0000313" key="3">
    <source>
        <dbReference type="Proteomes" id="UP001241537"/>
    </source>
</evidence>
<accession>A0AAE4ALX8</accession>
<evidence type="ECO:0000313" key="2">
    <source>
        <dbReference type="EMBL" id="MDQ0153670.1"/>
    </source>
</evidence>
<organism evidence="2 3">
    <name type="scientific">Moryella indoligenes</name>
    <dbReference type="NCBI Taxonomy" id="371674"/>
    <lineage>
        <taxon>Bacteria</taxon>
        <taxon>Bacillati</taxon>
        <taxon>Bacillota</taxon>
        <taxon>Clostridia</taxon>
        <taxon>Lachnospirales</taxon>
        <taxon>Lachnospiraceae</taxon>
        <taxon>Moryella</taxon>
    </lineage>
</organism>